<dbReference type="PROSITE" id="PS51257">
    <property type="entry name" value="PROKAR_LIPOPROTEIN"/>
    <property type="match status" value="1"/>
</dbReference>
<accession>A0A3P7J5H9</accession>
<dbReference type="AlphaFoldDB" id="A0A3P7J5H9"/>
<gene>
    <name evidence="1" type="ORF">SVUK_LOCUS13424</name>
</gene>
<name>A0A3P7J5H9_STRVU</name>
<organism evidence="1 2">
    <name type="scientific">Strongylus vulgaris</name>
    <name type="common">Blood worm</name>
    <dbReference type="NCBI Taxonomy" id="40348"/>
    <lineage>
        <taxon>Eukaryota</taxon>
        <taxon>Metazoa</taxon>
        <taxon>Ecdysozoa</taxon>
        <taxon>Nematoda</taxon>
        <taxon>Chromadorea</taxon>
        <taxon>Rhabditida</taxon>
        <taxon>Rhabditina</taxon>
        <taxon>Rhabditomorpha</taxon>
        <taxon>Strongyloidea</taxon>
        <taxon>Strongylidae</taxon>
        <taxon>Strongylus</taxon>
    </lineage>
</organism>
<reference evidence="1" key="1">
    <citation type="submission" date="2018-11" db="EMBL/GenBank/DDBJ databases">
        <authorList>
            <consortium name="Pathogen Informatics"/>
        </authorList>
    </citation>
    <scope>NUCLEOTIDE SEQUENCE [LARGE SCALE GENOMIC DNA]</scope>
</reference>
<sequence length="99" mass="11114">MENRFQTRGPILIIAYFLLQTLILLSSGTIACSLQIRTESLKANFKLLHKSRKTLVHPNQLGSDSNVLDLGQLPNCNAEVMLSCLGIGQKFKVKRPYQK</sequence>
<proteinExistence type="predicted"/>
<evidence type="ECO:0000313" key="2">
    <source>
        <dbReference type="Proteomes" id="UP000270094"/>
    </source>
</evidence>
<protein>
    <submittedName>
        <fullName evidence="1">Uncharacterized protein</fullName>
    </submittedName>
</protein>
<evidence type="ECO:0000313" key="1">
    <source>
        <dbReference type="EMBL" id="VDM78426.1"/>
    </source>
</evidence>
<dbReference type="EMBL" id="UYYB01101922">
    <property type="protein sequence ID" value="VDM78426.1"/>
    <property type="molecule type" value="Genomic_DNA"/>
</dbReference>
<dbReference type="Proteomes" id="UP000270094">
    <property type="component" value="Unassembled WGS sequence"/>
</dbReference>
<keyword evidence="2" id="KW-1185">Reference proteome</keyword>